<dbReference type="RefSeq" id="WP_133495853.1">
    <property type="nucleotide sequence ID" value="NZ_BMLU01000007.1"/>
</dbReference>
<evidence type="ECO:0000256" key="1">
    <source>
        <dbReference type="SAM" id="MobiDB-lite"/>
    </source>
</evidence>
<dbReference type="Proteomes" id="UP000295493">
    <property type="component" value="Unassembled WGS sequence"/>
</dbReference>
<proteinExistence type="predicted"/>
<dbReference type="AlphaFoldDB" id="A0A4R6FJS1"/>
<gene>
    <name evidence="2" type="ORF">EV664_107133</name>
</gene>
<comment type="caution">
    <text evidence="2">The sequence shown here is derived from an EMBL/GenBank/DDBJ whole genome shotgun (WGS) entry which is preliminary data.</text>
</comment>
<sequence length="60" mass="7209">MSDITKDPRMNAPPRLSDLPREQMMSALYHRAEAKRRDYLDRFCNPKPRLIERIIRRLGL</sequence>
<protein>
    <submittedName>
        <fullName evidence="2">Uncharacterized protein</fullName>
    </submittedName>
</protein>
<reference evidence="2 3" key="1">
    <citation type="submission" date="2019-03" db="EMBL/GenBank/DDBJ databases">
        <title>Genomic Encyclopedia of Type Strains, Phase IV (KMG-IV): sequencing the most valuable type-strain genomes for metagenomic binning, comparative biology and taxonomic classification.</title>
        <authorList>
            <person name="Goeker M."/>
        </authorList>
    </citation>
    <scope>NUCLEOTIDE SEQUENCE [LARGE SCALE GENOMIC DNA]</scope>
    <source>
        <strain evidence="2 3">DSM 25059</strain>
    </source>
</reference>
<keyword evidence="3" id="KW-1185">Reference proteome</keyword>
<evidence type="ECO:0000313" key="3">
    <source>
        <dbReference type="Proteomes" id="UP000295493"/>
    </source>
</evidence>
<name>A0A4R6FJS1_9SPHN</name>
<accession>A0A4R6FJS1</accession>
<organism evidence="2 3">
    <name type="scientific">Stakelama pacifica</name>
    <dbReference type="NCBI Taxonomy" id="517720"/>
    <lineage>
        <taxon>Bacteria</taxon>
        <taxon>Pseudomonadati</taxon>
        <taxon>Pseudomonadota</taxon>
        <taxon>Alphaproteobacteria</taxon>
        <taxon>Sphingomonadales</taxon>
        <taxon>Sphingomonadaceae</taxon>
        <taxon>Stakelama</taxon>
    </lineage>
</organism>
<dbReference type="EMBL" id="SNWD01000007">
    <property type="protein sequence ID" value="TDN81731.1"/>
    <property type="molecule type" value="Genomic_DNA"/>
</dbReference>
<evidence type="ECO:0000313" key="2">
    <source>
        <dbReference type="EMBL" id="TDN81731.1"/>
    </source>
</evidence>
<feature type="region of interest" description="Disordered" evidence="1">
    <location>
        <begin position="1"/>
        <end position="21"/>
    </location>
</feature>